<keyword evidence="9" id="KW-0418">Kinase</keyword>
<keyword evidence="13" id="KW-0675">Receptor</keyword>
<keyword evidence="12" id="KW-0472">Membrane</keyword>
<feature type="domain" description="Protein kinase" evidence="15">
    <location>
        <begin position="1"/>
        <end position="87"/>
    </location>
</feature>
<dbReference type="AlphaFoldDB" id="A0A1A6H2X4"/>
<dbReference type="PANTHER" id="PTHR23255">
    <property type="entry name" value="TRANSFORMING GROWTH FACTOR-BETA RECEPTOR TYPE I AND II"/>
    <property type="match status" value="1"/>
</dbReference>
<evidence type="ECO:0000256" key="13">
    <source>
        <dbReference type="ARBA" id="ARBA00023170"/>
    </source>
</evidence>
<keyword evidence="4" id="KW-0723">Serine/threonine-protein kinase</keyword>
<proteinExistence type="inferred from homology"/>
<comment type="caution">
    <text evidence="16">The sequence shown here is derived from an EMBL/GenBank/DDBJ whole genome shotgun (WGS) entry which is preliminary data.</text>
</comment>
<keyword evidence="6" id="KW-0812">Transmembrane</keyword>
<evidence type="ECO:0000256" key="8">
    <source>
        <dbReference type="ARBA" id="ARBA00022741"/>
    </source>
</evidence>
<dbReference type="GO" id="GO:0005524">
    <property type="term" value="F:ATP binding"/>
    <property type="evidence" value="ECO:0007669"/>
    <property type="project" value="UniProtKB-KW"/>
</dbReference>
<evidence type="ECO:0000256" key="14">
    <source>
        <dbReference type="ARBA" id="ARBA00023211"/>
    </source>
</evidence>
<dbReference type="Proteomes" id="UP000092124">
    <property type="component" value="Unassembled WGS sequence"/>
</dbReference>
<dbReference type="InterPro" id="IPR000719">
    <property type="entry name" value="Prot_kinase_dom"/>
</dbReference>
<evidence type="ECO:0000256" key="10">
    <source>
        <dbReference type="ARBA" id="ARBA00022840"/>
    </source>
</evidence>
<dbReference type="Gene3D" id="1.10.510.10">
    <property type="entry name" value="Transferase(Phosphotransferase) domain 1"/>
    <property type="match status" value="1"/>
</dbReference>
<comment type="subcellular location">
    <subcellularLocation>
        <location evidence="1">Membrane</location>
        <topology evidence="1">Single-pass type I membrane protein</topology>
    </subcellularLocation>
</comment>
<gene>
    <name evidence="16" type="ORF">A6R68_12715</name>
</gene>
<feature type="non-terminal residue" evidence="16">
    <location>
        <position position="87"/>
    </location>
</feature>
<dbReference type="GO" id="GO:0030509">
    <property type="term" value="P:BMP signaling pathway"/>
    <property type="evidence" value="ECO:0007669"/>
    <property type="project" value="TreeGrafter"/>
</dbReference>
<evidence type="ECO:0000256" key="2">
    <source>
        <dbReference type="ARBA" id="ARBA00009605"/>
    </source>
</evidence>
<comment type="similarity">
    <text evidence="2">Belongs to the protein kinase superfamily. TKL Ser/Thr protein kinase family. TGFB receptor subfamily.</text>
</comment>
<evidence type="ECO:0000313" key="16">
    <source>
        <dbReference type="EMBL" id="OBS72711.1"/>
    </source>
</evidence>
<dbReference type="InterPro" id="IPR011009">
    <property type="entry name" value="Kinase-like_dom_sf"/>
</dbReference>
<evidence type="ECO:0000259" key="15">
    <source>
        <dbReference type="PROSITE" id="PS50011"/>
    </source>
</evidence>
<dbReference type="PANTHER" id="PTHR23255:SF63">
    <property type="entry name" value="BONE MORPHOGENETIC PROTEIN RECEPTOR TYPE-2"/>
    <property type="match status" value="1"/>
</dbReference>
<reference evidence="16 17" key="1">
    <citation type="submission" date="2016-06" db="EMBL/GenBank/DDBJ databases">
        <title>The Draft Genome Sequence and Annotation of the Desert Woodrat Neotoma lepida.</title>
        <authorList>
            <person name="Campbell M."/>
            <person name="Oakeson K.F."/>
            <person name="Yandell M."/>
            <person name="Halpert J.R."/>
            <person name="Dearing D."/>
        </authorList>
    </citation>
    <scope>NUCLEOTIDE SEQUENCE [LARGE SCALE GENOMIC DNA]</scope>
    <source>
        <strain evidence="16">417</strain>
        <tissue evidence="16">Liver</tissue>
    </source>
</reference>
<keyword evidence="14" id="KW-0464">Manganese</keyword>
<evidence type="ECO:0000256" key="5">
    <source>
        <dbReference type="ARBA" id="ARBA00022679"/>
    </source>
</evidence>
<sequence>MEYLLVMEYYPNTFSIRPSSTLIDIQSYVGTIRYMAPEVLEGAVNLRDCESALKQVDMYALGLIYWEVFMRCTDLFPGKNCCEICHG</sequence>
<keyword evidence="8" id="KW-0547">Nucleotide-binding</keyword>
<keyword evidence="10" id="KW-0067">ATP-binding</keyword>
<dbReference type="GO" id="GO:0043235">
    <property type="term" value="C:receptor complex"/>
    <property type="evidence" value="ECO:0007669"/>
    <property type="project" value="TreeGrafter"/>
</dbReference>
<evidence type="ECO:0000256" key="12">
    <source>
        <dbReference type="ARBA" id="ARBA00023136"/>
    </source>
</evidence>
<dbReference type="STRING" id="56216.A0A1A6H2X4"/>
<evidence type="ECO:0000256" key="11">
    <source>
        <dbReference type="ARBA" id="ARBA00022989"/>
    </source>
</evidence>
<keyword evidence="5" id="KW-0808">Transferase</keyword>
<dbReference type="SUPFAM" id="SSF56112">
    <property type="entry name" value="Protein kinase-like (PK-like)"/>
    <property type="match status" value="1"/>
</dbReference>
<dbReference type="GO" id="GO:0005886">
    <property type="term" value="C:plasma membrane"/>
    <property type="evidence" value="ECO:0007669"/>
    <property type="project" value="TreeGrafter"/>
</dbReference>
<evidence type="ECO:0000256" key="6">
    <source>
        <dbReference type="ARBA" id="ARBA00022692"/>
    </source>
</evidence>
<name>A0A1A6H2X4_NEOLE</name>
<dbReference type="GO" id="GO:0005024">
    <property type="term" value="F:transforming growth factor beta receptor activity"/>
    <property type="evidence" value="ECO:0007669"/>
    <property type="project" value="TreeGrafter"/>
</dbReference>
<evidence type="ECO:0000256" key="3">
    <source>
        <dbReference type="ARBA" id="ARBA00012401"/>
    </source>
</evidence>
<evidence type="ECO:0000256" key="4">
    <source>
        <dbReference type="ARBA" id="ARBA00022527"/>
    </source>
</evidence>
<accession>A0A1A6H2X4</accession>
<keyword evidence="11" id="KW-1133">Transmembrane helix</keyword>
<dbReference type="InterPro" id="IPR000333">
    <property type="entry name" value="TGFB_receptor"/>
</dbReference>
<evidence type="ECO:0000256" key="9">
    <source>
        <dbReference type="ARBA" id="ARBA00022777"/>
    </source>
</evidence>
<evidence type="ECO:0000313" key="17">
    <source>
        <dbReference type="Proteomes" id="UP000092124"/>
    </source>
</evidence>
<protein>
    <recommendedName>
        <fullName evidence="3">receptor protein serine/threonine kinase</fullName>
        <ecNumber evidence="3">2.7.11.30</ecNumber>
    </recommendedName>
</protein>
<dbReference type="EMBL" id="LZPO01055082">
    <property type="protein sequence ID" value="OBS72711.1"/>
    <property type="molecule type" value="Genomic_DNA"/>
</dbReference>
<dbReference type="EC" id="2.7.11.30" evidence="3"/>
<keyword evidence="17" id="KW-1185">Reference proteome</keyword>
<organism evidence="16 17">
    <name type="scientific">Neotoma lepida</name>
    <name type="common">Desert woodrat</name>
    <dbReference type="NCBI Taxonomy" id="56216"/>
    <lineage>
        <taxon>Eukaryota</taxon>
        <taxon>Metazoa</taxon>
        <taxon>Chordata</taxon>
        <taxon>Craniata</taxon>
        <taxon>Vertebrata</taxon>
        <taxon>Euteleostomi</taxon>
        <taxon>Mammalia</taxon>
        <taxon>Eutheria</taxon>
        <taxon>Euarchontoglires</taxon>
        <taxon>Glires</taxon>
        <taxon>Rodentia</taxon>
        <taxon>Myomorpha</taxon>
        <taxon>Muroidea</taxon>
        <taxon>Cricetidae</taxon>
        <taxon>Neotominae</taxon>
        <taxon>Neotoma</taxon>
    </lineage>
</organism>
<evidence type="ECO:0000256" key="1">
    <source>
        <dbReference type="ARBA" id="ARBA00004479"/>
    </source>
</evidence>
<evidence type="ECO:0000256" key="7">
    <source>
        <dbReference type="ARBA" id="ARBA00022729"/>
    </source>
</evidence>
<dbReference type="PROSITE" id="PS50011">
    <property type="entry name" value="PROTEIN_KINASE_DOM"/>
    <property type="match status" value="1"/>
</dbReference>
<dbReference type="OrthoDB" id="547665at2759"/>
<keyword evidence="7" id="KW-0732">Signal</keyword>